<evidence type="ECO:0000313" key="2">
    <source>
        <dbReference type="EMBL" id="QBK93484.1"/>
    </source>
</evidence>
<dbReference type="GO" id="GO:0008168">
    <property type="term" value="F:methyltransferase activity"/>
    <property type="evidence" value="ECO:0007669"/>
    <property type="project" value="UniProtKB-KW"/>
</dbReference>
<dbReference type="Gene3D" id="3.90.550.10">
    <property type="entry name" value="Spore Coat Polysaccharide Biosynthesis Protein SpsA, Chain A"/>
    <property type="match status" value="1"/>
</dbReference>
<evidence type="ECO:0000259" key="1">
    <source>
        <dbReference type="Pfam" id="PF03407"/>
    </source>
</evidence>
<dbReference type="InterPro" id="IPR029044">
    <property type="entry name" value="Nucleotide-diphossugar_trans"/>
</dbReference>
<dbReference type="SUPFAM" id="SSF53335">
    <property type="entry name" value="S-adenosyl-L-methionine-dependent methyltransferases"/>
    <property type="match status" value="1"/>
</dbReference>
<sequence length="742" mass="84927">MKDRYDKTIETIRPIIAKLNTAAMKHTTTFVEGNYMFDSGSIPLDGKGIKHMNKQINLMNVCRDRKHIVEIGFNAGHSALLMLSTNPQAKYNFFDIGSHQYVIPCFDILNKEFKDTHKVFVIGDSTTEFSSYFDRSKLKYDLVHIDGNHTLDMASKDMENAFKHCKDECIVVLDDTEYKHLSNLFESFIIAGKIVEMKDILPANHRIGRFVKEPKTPPAVNIETVVEQPIIGPTSEPMLEPTSGPVSYLVQERKIHLIVQYYTVEDDLKRQNEIDECLRRNVIEARFDIVHLLCESKKDLLTATSLVKSYISAGNKVSVVPHNIQLRLSWSDATRYISAGCKNDDDMFVVANADIYFPSESIDKIRSIKSLDRTVLSLLRYDTREDGNIELFGTNKRAAQYHRNVIHGASQDCWVLNLAAANALIARNDIEFKIGGEHLCDSKINWIFRDCGFRVLNPSYEVISVHLHAGRKRNYLMQSDIRPPFETPAPTTLSYFKEPADKTIILTYTTKGYIKYTVNLFRSLKKLGISDKLIVVCPDETTKMILEHRGINAVCMMPLVPVDSSTQISFQTEKFSTVTLEKLRVIYHYLDYGYKVIFTDSDVIFLKNCVDDLTKDLESFDVVFQSDTPQDKSNDEVCTGFLAVKPNEKTLKLFDPRFAFGVEHFRDDQLYLNQRVGRRKSENEVVNVSYGILGKNKYVNGSIFMNRPELAKTASIIHFNWVSGSKKWEEMKTYDMIFENGD</sequence>
<organism evidence="2">
    <name type="scientific">Pithovirus LCPAC404</name>
    <dbReference type="NCBI Taxonomy" id="2506597"/>
    <lineage>
        <taxon>Viruses</taxon>
        <taxon>Pithoviruses</taxon>
    </lineage>
</organism>
<dbReference type="PANTHER" id="PTHR47032:SF1">
    <property type="entry name" value="UDP-D-XYLOSE:L-FUCOSE ALPHA-1,3-D-XYLOSYLTRANSFERASE-RELATED"/>
    <property type="match status" value="1"/>
</dbReference>
<accession>A0A481ZC42</accession>
<dbReference type="PANTHER" id="PTHR47032">
    <property type="entry name" value="UDP-D-XYLOSE:L-FUCOSE ALPHA-1,3-D-XYLOSYLTRANSFERASE-RELATED"/>
    <property type="match status" value="1"/>
</dbReference>
<dbReference type="GO" id="GO:0016757">
    <property type="term" value="F:glycosyltransferase activity"/>
    <property type="evidence" value="ECO:0007669"/>
    <property type="project" value="TreeGrafter"/>
</dbReference>
<keyword evidence="2" id="KW-0808">Transferase</keyword>
<gene>
    <name evidence="2" type="ORF">LCPAC404_01880</name>
</gene>
<feature type="domain" description="Nucleotide-diphospho-sugar transferase" evidence="1">
    <location>
        <begin position="531"/>
        <end position="727"/>
    </location>
</feature>
<reference evidence="2" key="1">
    <citation type="journal article" date="2019" name="MBio">
        <title>Virus Genomes from Deep Sea Sediments Expand the Ocean Megavirome and Support Independent Origins of Viral Gigantism.</title>
        <authorList>
            <person name="Backstrom D."/>
            <person name="Yutin N."/>
            <person name="Jorgensen S.L."/>
            <person name="Dharamshi J."/>
            <person name="Homa F."/>
            <person name="Zaremba-Niedwiedzka K."/>
            <person name="Spang A."/>
            <person name="Wolf Y.I."/>
            <person name="Koonin E.V."/>
            <person name="Ettema T.J."/>
        </authorList>
    </citation>
    <scope>NUCLEOTIDE SEQUENCE</scope>
</reference>
<dbReference type="EMBL" id="MK500597">
    <property type="protein sequence ID" value="QBK93484.1"/>
    <property type="molecule type" value="Genomic_DNA"/>
</dbReference>
<dbReference type="InterPro" id="IPR052636">
    <property type="entry name" value="UDP-D-xylose:L-fucose_XylT"/>
</dbReference>
<dbReference type="Pfam" id="PF13578">
    <property type="entry name" value="Methyltransf_24"/>
    <property type="match status" value="1"/>
</dbReference>
<protein>
    <submittedName>
        <fullName evidence="2">Methyltransferase</fullName>
    </submittedName>
</protein>
<dbReference type="Pfam" id="PF03407">
    <property type="entry name" value="Nucleotid_trans"/>
    <property type="match status" value="1"/>
</dbReference>
<name>A0A481ZC42_9VIRU</name>
<proteinExistence type="predicted"/>
<dbReference type="InterPro" id="IPR029063">
    <property type="entry name" value="SAM-dependent_MTases_sf"/>
</dbReference>
<dbReference type="SUPFAM" id="SSF53448">
    <property type="entry name" value="Nucleotide-diphospho-sugar transferases"/>
    <property type="match status" value="1"/>
</dbReference>
<dbReference type="Gene3D" id="3.40.50.150">
    <property type="entry name" value="Vaccinia Virus protein VP39"/>
    <property type="match status" value="1"/>
</dbReference>
<dbReference type="GO" id="GO:0032259">
    <property type="term" value="P:methylation"/>
    <property type="evidence" value="ECO:0007669"/>
    <property type="project" value="UniProtKB-KW"/>
</dbReference>
<keyword evidence="2" id="KW-0489">Methyltransferase</keyword>
<dbReference type="InterPro" id="IPR005069">
    <property type="entry name" value="Nucl-diP-sugar_transferase"/>
</dbReference>